<reference evidence="6 7" key="1">
    <citation type="journal article" date="2011" name="Stand. Genomic Sci.">
        <title>Complete genome sequence of the thermophilic sulfur-reducer Hippea maritima type strain (MH(2)).</title>
        <authorList>
            <person name="Huntemann M."/>
            <person name="Lu M."/>
            <person name="Nolan M."/>
            <person name="Lapidus A."/>
            <person name="Lucas S."/>
            <person name="Hammon N."/>
            <person name="Deshpande S."/>
            <person name="Cheng J.F."/>
            <person name="Tapia R."/>
            <person name="Han C."/>
            <person name="Goodwin L."/>
            <person name="Pitluck S."/>
            <person name="Liolios K."/>
            <person name="Pagani I."/>
            <person name="Ivanova N."/>
            <person name="Ovchinikova G."/>
            <person name="Pati A."/>
            <person name="Chen A."/>
            <person name="Palaniappan K."/>
            <person name="Land M."/>
            <person name="Hauser L."/>
            <person name="Jeffries C.D."/>
            <person name="Detter J.C."/>
            <person name="Brambilla E.M."/>
            <person name="Rohde M."/>
            <person name="Spring S."/>
            <person name="Goker M."/>
            <person name="Woyke T."/>
            <person name="Bristow J."/>
            <person name="Eisen J.A."/>
            <person name="Markowitz V."/>
            <person name="Hugenholtz P."/>
            <person name="Kyrpides N.C."/>
            <person name="Klenk H.P."/>
            <person name="Mavromatis K."/>
        </authorList>
    </citation>
    <scope>NUCLEOTIDE SEQUENCE [LARGE SCALE GENOMIC DNA]</scope>
    <source>
        <strain evidence="7">ATCC 700847 / DSM 10411 / MH2</strain>
    </source>
</reference>
<dbReference type="PROSITE" id="PS51123">
    <property type="entry name" value="OMPA_2"/>
    <property type="match status" value="1"/>
</dbReference>
<dbReference type="EMBL" id="CP002606">
    <property type="protein sequence ID" value="AEA33615.1"/>
    <property type="molecule type" value="Genomic_DNA"/>
</dbReference>
<dbReference type="InParanoid" id="F2LV31"/>
<feature type="domain" description="OmpA-like" evidence="5">
    <location>
        <begin position="130"/>
        <end position="234"/>
    </location>
</feature>
<dbReference type="Pfam" id="PF00691">
    <property type="entry name" value="OmpA"/>
    <property type="match status" value="1"/>
</dbReference>
<dbReference type="GO" id="GO:0016020">
    <property type="term" value="C:membrane"/>
    <property type="evidence" value="ECO:0007669"/>
    <property type="project" value="UniProtKB-SubCell"/>
</dbReference>
<dbReference type="InterPro" id="IPR036737">
    <property type="entry name" value="OmpA-like_sf"/>
</dbReference>
<evidence type="ECO:0000256" key="4">
    <source>
        <dbReference type="SAM" id="SignalP"/>
    </source>
</evidence>
<accession>F2LV31</accession>
<proteinExistence type="predicted"/>
<dbReference type="Proteomes" id="UP000008139">
    <property type="component" value="Chromosome"/>
</dbReference>
<name>F2LV31_HIPMA</name>
<feature type="chain" id="PRO_5003282724" evidence="4">
    <location>
        <begin position="20"/>
        <end position="234"/>
    </location>
</feature>
<sequence length="234" mass="26637">MIKKSLTVFVFLLSFVVNANAKGVFTVYSEPYTYPSTPIVNYAQNNQFLMGKWKAVKGARSLGGEKDRKVHSSVRLIDSRGSFPSLPTAVHRLNQKTYSLNDMIKLVILKRVSRSAKIKKSNNRTNVANVTTAKKTLILTLYYPLDIYTLTPRQKVLLISKLKSYKSKKLYVEGYTDCAGSREYNNVLARKRAENVAQFLNRHGFNAVVLPSFGKYHTLKTAKESRRVEIYVEK</sequence>
<evidence type="ECO:0000313" key="7">
    <source>
        <dbReference type="Proteomes" id="UP000008139"/>
    </source>
</evidence>
<feature type="signal peptide" evidence="4">
    <location>
        <begin position="1"/>
        <end position="19"/>
    </location>
</feature>
<dbReference type="AlphaFoldDB" id="F2LV31"/>
<organism evidence="6 7">
    <name type="scientific">Hippea maritima (strain ATCC 700847 / DSM 10411 / MH2)</name>
    <dbReference type="NCBI Taxonomy" id="760142"/>
    <lineage>
        <taxon>Bacteria</taxon>
        <taxon>Pseudomonadati</taxon>
        <taxon>Campylobacterota</taxon>
        <taxon>Desulfurellia</taxon>
        <taxon>Desulfurellales</taxon>
        <taxon>Hippeaceae</taxon>
        <taxon>Hippea</taxon>
    </lineage>
</organism>
<evidence type="ECO:0000259" key="5">
    <source>
        <dbReference type="PROSITE" id="PS51123"/>
    </source>
</evidence>
<evidence type="ECO:0000256" key="3">
    <source>
        <dbReference type="PROSITE-ProRule" id="PRU00473"/>
    </source>
</evidence>
<keyword evidence="2 3" id="KW-0472">Membrane</keyword>
<dbReference type="PRINTS" id="PR01021">
    <property type="entry name" value="OMPADOMAIN"/>
</dbReference>
<comment type="subcellular location">
    <subcellularLocation>
        <location evidence="1">Membrane</location>
    </subcellularLocation>
</comment>
<dbReference type="InterPro" id="IPR006665">
    <property type="entry name" value="OmpA-like"/>
</dbReference>
<evidence type="ECO:0000256" key="2">
    <source>
        <dbReference type="ARBA" id="ARBA00023136"/>
    </source>
</evidence>
<dbReference type="RefSeq" id="WP_013681656.1">
    <property type="nucleotide sequence ID" value="NC_015318.1"/>
</dbReference>
<reference evidence="7" key="2">
    <citation type="submission" date="2011-03" db="EMBL/GenBank/DDBJ databases">
        <title>The complete genome of Hippea maritima DSM 10411.</title>
        <authorList>
            <consortium name="US DOE Joint Genome Institute (JGI-PGF)"/>
            <person name="Lucas S."/>
            <person name="Copeland A."/>
            <person name="Lapidus A."/>
            <person name="Bruce D."/>
            <person name="Goodwin L."/>
            <person name="Pitluck S."/>
            <person name="Peters L."/>
            <person name="Kyrpides N."/>
            <person name="Mavromatis K."/>
            <person name="Pagani I."/>
            <person name="Ivanova N."/>
            <person name="Mikhailova N."/>
            <person name="Lu M."/>
            <person name="Detter J.C."/>
            <person name="Tapia R."/>
            <person name="Han C."/>
            <person name="Land M."/>
            <person name="Hauser L."/>
            <person name="Markowitz V."/>
            <person name="Cheng J.-F."/>
            <person name="Hugenholtz P."/>
            <person name="Woyke T."/>
            <person name="Wu D."/>
            <person name="Spring S."/>
            <person name="Schroeder M."/>
            <person name="Brambilla E."/>
            <person name="Klenk H.-P."/>
            <person name="Eisen J.A."/>
        </authorList>
    </citation>
    <scope>NUCLEOTIDE SEQUENCE [LARGE SCALE GENOMIC DNA]</scope>
    <source>
        <strain evidence="7">ATCC 700847 / DSM 10411 / MH2</strain>
    </source>
</reference>
<dbReference type="eggNOG" id="COG2885">
    <property type="taxonomic scope" value="Bacteria"/>
</dbReference>
<gene>
    <name evidence="6" type="ordered locus">Hipma_0645</name>
</gene>
<evidence type="ECO:0000256" key="1">
    <source>
        <dbReference type="ARBA" id="ARBA00004370"/>
    </source>
</evidence>
<protein>
    <submittedName>
        <fullName evidence="6">OmpA/MotB domain protein</fullName>
    </submittedName>
</protein>
<dbReference type="Gene3D" id="3.30.1330.60">
    <property type="entry name" value="OmpA-like domain"/>
    <property type="match status" value="1"/>
</dbReference>
<keyword evidence="7" id="KW-1185">Reference proteome</keyword>
<dbReference type="OrthoDB" id="5484889at2"/>
<evidence type="ECO:0000313" key="6">
    <source>
        <dbReference type="EMBL" id="AEA33615.1"/>
    </source>
</evidence>
<dbReference type="KEGG" id="hmr:Hipma_0645"/>
<dbReference type="STRING" id="760142.Hipma_0645"/>
<dbReference type="InterPro" id="IPR006664">
    <property type="entry name" value="OMP_bac"/>
</dbReference>
<dbReference type="SUPFAM" id="SSF103088">
    <property type="entry name" value="OmpA-like"/>
    <property type="match status" value="1"/>
</dbReference>
<keyword evidence="4" id="KW-0732">Signal</keyword>
<dbReference type="HOGENOM" id="CLU_1183749_0_0_7"/>